<organism evidence="5 6">
    <name type="scientific">Paraglomus brasilianum</name>
    <dbReference type="NCBI Taxonomy" id="144538"/>
    <lineage>
        <taxon>Eukaryota</taxon>
        <taxon>Fungi</taxon>
        <taxon>Fungi incertae sedis</taxon>
        <taxon>Mucoromycota</taxon>
        <taxon>Glomeromycotina</taxon>
        <taxon>Glomeromycetes</taxon>
        <taxon>Paraglomerales</taxon>
        <taxon>Paraglomeraceae</taxon>
        <taxon>Paraglomus</taxon>
    </lineage>
</organism>
<dbReference type="AlphaFoldDB" id="A0A9N9G6R8"/>
<dbReference type="InterPro" id="IPR035892">
    <property type="entry name" value="C2_domain_sf"/>
</dbReference>
<feature type="domain" description="C2" evidence="4">
    <location>
        <begin position="11"/>
        <end position="130"/>
    </location>
</feature>
<proteinExistence type="predicted"/>
<feature type="chain" id="PRO_5040445085" evidence="3">
    <location>
        <begin position="24"/>
        <end position="155"/>
    </location>
</feature>
<keyword evidence="6" id="KW-1185">Reference proteome</keyword>
<reference evidence="5" key="1">
    <citation type="submission" date="2021-06" db="EMBL/GenBank/DDBJ databases">
        <authorList>
            <person name="Kallberg Y."/>
            <person name="Tangrot J."/>
            <person name="Rosling A."/>
        </authorList>
    </citation>
    <scope>NUCLEOTIDE SEQUENCE</scope>
    <source>
        <strain evidence="5">BR232B</strain>
    </source>
</reference>
<dbReference type="PROSITE" id="PS50004">
    <property type="entry name" value="C2"/>
    <property type="match status" value="1"/>
</dbReference>
<feature type="signal peptide" evidence="3">
    <location>
        <begin position="1"/>
        <end position="23"/>
    </location>
</feature>
<dbReference type="Gene3D" id="2.60.40.150">
    <property type="entry name" value="C2 domain"/>
    <property type="match status" value="1"/>
</dbReference>
<dbReference type="Pfam" id="PF00168">
    <property type="entry name" value="C2"/>
    <property type="match status" value="1"/>
</dbReference>
<evidence type="ECO:0000313" key="6">
    <source>
        <dbReference type="Proteomes" id="UP000789739"/>
    </source>
</evidence>
<sequence length="155" mass="17601">MASKFTFIIFLFAILCLLSHVDAKKAIGSVKVVVLDGEELADKDRGADLSDPYVRLWIDGNSKKTTTVKKNTLNTYWGETFFFKYYPGPHKLHVEVWDRDYGRDKDDLMGKAVVNLDNYCKPTAAAPVCSVDGVFAEFDDSHFNYVLLDLTWSLF</sequence>
<dbReference type="OrthoDB" id="270970at2759"/>
<evidence type="ECO:0000259" key="4">
    <source>
        <dbReference type="PROSITE" id="PS50004"/>
    </source>
</evidence>
<gene>
    <name evidence="5" type="ORF">PBRASI_LOCUS6632</name>
</gene>
<accession>A0A9N9G6R8</accession>
<keyword evidence="1" id="KW-0479">Metal-binding</keyword>
<dbReference type="CDD" id="cd00030">
    <property type="entry name" value="C2"/>
    <property type="match status" value="1"/>
</dbReference>
<protein>
    <submittedName>
        <fullName evidence="5">252_t:CDS:1</fullName>
    </submittedName>
</protein>
<evidence type="ECO:0000256" key="2">
    <source>
        <dbReference type="ARBA" id="ARBA00022837"/>
    </source>
</evidence>
<dbReference type="InterPro" id="IPR000008">
    <property type="entry name" value="C2_dom"/>
</dbReference>
<dbReference type="SMART" id="SM00239">
    <property type="entry name" value="C2"/>
    <property type="match status" value="1"/>
</dbReference>
<evidence type="ECO:0000313" key="5">
    <source>
        <dbReference type="EMBL" id="CAG8581302.1"/>
    </source>
</evidence>
<evidence type="ECO:0000256" key="3">
    <source>
        <dbReference type="SAM" id="SignalP"/>
    </source>
</evidence>
<dbReference type="PRINTS" id="PR00360">
    <property type="entry name" value="C2DOMAIN"/>
</dbReference>
<keyword evidence="2" id="KW-0106">Calcium</keyword>
<dbReference type="Proteomes" id="UP000789739">
    <property type="component" value="Unassembled WGS sequence"/>
</dbReference>
<evidence type="ECO:0000256" key="1">
    <source>
        <dbReference type="ARBA" id="ARBA00022723"/>
    </source>
</evidence>
<dbReference type="GO" id="GO:0046872">
    <property type="term" value="F:metal ion binding"/>
    <property type="evidence" value="ECO:0007669"/>
    <property type="project" value="UniProtKB-KW"/>
</dbReference>
<dbReference type="EMBL" id="CAJVPI010000904">
    <property type="protein sequence ID" value="CAG8581302.1"/>
    <property type="molecule type" value="Genomic_DNA"/>
</dbReference>
<dbReference type="SUPFAM" id="SSF49562">
    <property type="entry name" value="C2 domain (Calcium/lipid-binding domain, CaLB)"/>
    <property type="match status" value="1"/>
</dbReference>
<dbReference type="PANTHER" id="PTHR45911">
    <property type="entry name" value="C2 DOMAIN-CONTAINING PROTEIN"/>
    <property type="match status" value="1"/>
</dbReference>
<name>A0A9N9G6R8_9GLOM</name>
<comment type="caution">
    <text evidence="5">The sequence shown here is derived from an EMBL/GenBank/DDBJ whole genome shotgun (WGS) entry which is preliminary data.</text>
</comment>
<keyword evidence="3" id="KW-0732">Signal</keyword>